<proteinExistence type="predicted"/>
<protein>
    <submittedName>
        <fullName evidence="1">Uncharacterized protein</fullName>
    </submittedName>
</protein>
<gene>
    <name evidence="1" type="ORF">vBKpnF48_59</name>
</gene>
<reference evidence="2" key="1">
    <citation type="submission" date="2018-01" db="EMBL/GenBank/DDBJ databases">
        <title>Direct submission.</title>
        <authorList>
            <person name="Ciacci N."/>
        </authorList>
    </citation>
    <scope>NUCLEOTIDE SEQUENCE [LARGE SCALE GENOMIC DNA]</scope>
</reference>
<organism evidence="1 2">
    <name type="scientific">Klebsiella phage vB_Kpn_F48</name>
    <dbReference type="NCBI Taxonomy" id="2070028"/>
    <lineage>
        <taxon>Viruses</taxon>
        <taxon>Duplodnaviria</taxon>
        <taxon>Heunggongvirae</taxon>
        <taxon>Uroviricota</taxon>
        <taxon>Caudoviricetes</taxon>
        <taxon>Marfavirus</taxon>
        <taxon>Marfavirus F48</taxon>
    </lineage>
</organism>
<sequence length="104" mass="11795">MITKTITGANTKFFVEYANDLIKNTGFDKTIAGMILDAYESGIDPMQLKEYLRATMDFTVMNMLLKTDREFNDMIERRNNGGFNLDDAEVLACAAHEAWKSVTK</sequence>
<evidence type="ECO:0000313" key="2">
    <source>
        <dbReference type="Proteomes" id="UP000240294"/>
    </source>
</evidence>
<name>A0A2I6UFC1_9CAUD</name>
<evidence type="ECO:0000313" key="1">
    <source>
        <dbReference type="EMBL" id="AUO78684.1"/>
    </source>
</evidence>
<keyword evidence="2" id="KW-1185">Reference proteome</keyword>
<accession>A0A2I6UFC1</accession>
<dbReference type="EMBL" id="MG746602">
    <property type="protein sequence ID" value="AUO78684.1"/>
    <property type="molecule type" value="Genomic_DNA"/>
</dbReference>
<dbReference type="Proteomes" id="UP000240294">
    <property type="component" value="Genome"/>
</dbReference>